<protein>
    <submittedName>
        <fullName evidence="2">Uncharacterized protein</fullName>
    </submittedName>
</protein>
<dbReference type="Proteomes" id="UP000799779">
    <property type="component" value="Unassembled WGS sequence"/>
</dbReference>
<feature type="compositionally biased region" description="Polar residues" evidence="1">
    <location>
        <begin position="329"/>
        <end position="339"/>
    </location>
</feature>
<proteinExistence type="predicted"/>
<gene>
    <name evidence="2" type="ORF">P154DRAFT_578756</name>
</gene>
<dbReference type="AlphaFoldDB" id="A0A6A5W6T7"/>
<name>A0A6A5W6T7_9PLEO</name>
<feature type="compositionally biased region" description="Polar residues" evidence="1">
    <location>
        <begin position="112"/>
        <end position="136"/>
    </location>
</feature>
<reference evidence="2" key="1">
    <citation type="journal article" date="2020" name="Stud. Mycol.">
        <title>101 Dothideomycetes genomes: a test case for predicting lifestyles and emergence of pathogens.</title>
        <authorList>
            <person name="Haridas S."/>
            <person name="Albert R."/>
            <person name="Binder M."/>
            <person name="Bloem J."/>
            <person name="Labutti K."/>
            <person name="Salamov A."/>
            <person name="Andreopoulos B."/>
            <person name="Baker S."/>
            <person name="Barry K."/>
            <person name="Bills G."/>
            <person name="Bluhm B."/>
            <person name="Cannon C."/>
            <person name="Castanera R."/>
            <person name="Culley D."/>
            <person name="Daum C."/>
            <person name="Ezra D."/>
            <person name="Gonzalez J."/>
            <person name="Henrissat B."/>
            <person name="Kuo A."/>
            <person name="Liang C."/>
            <person name="Lipzen A."/>
            <person name="Lutzoni F."/>
            <person name="Magnuson J."/>
            <person name="Mondo S."/>
            <person name="Nolan M."/>
            <person name="Ohm R."/>
            <person name="Pangilinan J."/>
            <person name="Park H.-J."/>
            <person name="Ramirez L."/>
            <person name="Alfaro M."/>
            <person name="Sun H."/>
            <person name="Tritt A."/>
            <person name="Yoshinaga Y."/>
            <person name="Zwiers L.-H."/>
            <person name="Turgeon B."/>
            <person name="Goodwin S."/>
            <person name="Spatafora J."/>
            <person name="Crous P."/>
            <person name="Grigoriev I."/>
        </authorList>
    </citation>
    <scope>NUCLEOTIDE SEQUENCE</scope>
    <source>
        <strain evidence="2">CBS 123094</strain>
    </source>
</reference>
<feature type="compositionally biased region" description="Polar residues" evidence="1">
    <location>
        <begin position="16"/>
        <end position="25"/>
    </location>
</feature>
<feature type="region of interest" description="Disordered" evidence="1">
    <location>
        <begin position="352"/>
        <end position="385"/>
    </location>
</feature>
<feature type="region of interest" description="Disordered" evidence="1">
    <location>
        <begin position="215"/>
        <end position="321"/>
    </location>
</feature>
<keyword evidence="3" id="KW-1185">Reference proteome</keyword>
<evidence type="ECO:0000313" key="2">
    <source>
        <dbReference type="EMBL" id="KAF1997650.1"/>
    </source>
</evidence>
<feature type="compositionally biased region" description="Polar residues" evidence="1">
    <location>
        <begin position="158"/>
        <end position="167"/>
    </location>
</feature>
<feature type="compositionally biased region" description="Polar residues" evidence="1">
    <location>
        <begin position="250"/>
        <end position="267"/>
    </location>
</feature>
<organism evidence="2 3">
    <name type="scientific">Amniculicola lignicola CBS 123094</name>
    <dbReference type="NCBI Taxonomy" id="1392246"/>
    <lineage>
        <taxon>Eukaryota</taxon>
        <taxon>Fungi</taxon>
        <taxon>Dikarya</taxon>
        <taxon>Ascomycota</taxon>
        <taxon>Pezizomycotina</taxon>
        <taxon>Dothideomycetes</taxon>
        <taxon>Pleosporomycetidae</taxon>
        <taxon>Pleosporales</taxon>
        <taxon>Amniculicolaceae</taxon>
        <taxon>Amniculicola</taxon>
    </lineage>
</organism>
<feature type="region of interest" description="Disordered" evidence="1">
    <location>
        <begin position="327"/>
        <end position="346"/>
    </location>
</feature>
<feature type="compositionally biased region" description="Basic and acidic residues" evidence="1">
    <location>
        <begin position="44"/>
        <end position="55"/>
    </location>
</feature>
<dbReference type="EMBL" id="ML977611">
    <property type="protein sequence ID" value="KAF1997650.1"/>
    <property type="molecule type" value="Genomic_DNA"/>
</dbReference>
<evidence type="ECO:0000313" key="3">
    <source>
        <dbReference type="Proteomes" id="UP000799779"/>
    </source>
</evidence>
<feature type="compositionally biased region" description="Basic and acidic residues" evidence="1">
    <location>
        <begin position="71"/>
        <end position="80"/>
    </location>
</feature>
<feature type="compositionally biased region" description="Polar residues" evidence="1">
    <location>
        <begin position="375"/>
        <end position="385"/>
    </location>
</feature>
<sequence>MKNFLKKNKKGEATKTPETAKSQPAQALDKEDQGFAANLARGYRQGDPRPWDPDQKLQANESEYNSEEDKEELRDLDRLAQGRLGMGDQSEARSRSSSPAEIPPLPLPRRMATTSTSTEQVNKQRVMQQQDTNLTTGYLLAPTRYEPPRQERGRGQPLSLTEPSRSPQDGLRRRDGNSWSAELRYTPPAIKETHERHLGRFANLYLPHSRRLEGHSYPSNRLASAPSEDGYPLPVRPQPQRPRTLQPTQAGSSTNSAAGLGSSNDVQATPRRPRPVHIPGAYNPPPSERQYTREELRQLARSHAPPQNRVTSSRPQPIRIPGRDYNVQAIHTPSPSDQDQFGRGNRLARVFGEELPDGTERIMLESPTRPGHDPGQQSSPSEQYR</sequence>
<accession>A0A6A5W6T7</accession>
<evidence type="ECO:0000256" key="1">
    <source>
        <dbReference type="SAM" id="MobiDB-lite"/>
    </source>
</evidence>
<feature type="region of interest" description="Disordered" evidence="1">
    <location>
        <begin position="1"/>
        <end position="194"/>
    </location>
</feature>